<dbReference type="CDD" id="cd03398">
    <property type="entry name" value="PAP2_haloperoxidase"/>
    <property type="match status" value="1"/>
</dbReference>
<dbReference type="RefSeq" id="WP_194705537.1">
    <property type="nucleotide sequence ID" value="NZ_JADKPN010000001.1"/>
</dbReference>
<dbReference type="InterPro" id="IPR052559">
    <property type="entry name" value="V-haloperoxidase"/>
</dbReference>
<accession>A0A930V9I5</accession>
<keyword evidence="2" id="KW-1185">Reference proteome</keyword>
<organism evidence="1 2">
    <name type="scientific">Nocardioides islandensis</name>
    <dbReference type="NCBI Taxonomy" id="433663"/>
    <lineage>
        <taxon>Bacteria</taxon>
        <taxon>Bacillati</taxon>
        <taxon>Actinomycetota</taxon>
        <taxon>Actinomycetes</taxon>
        <taxon>Propionibacteriales</taxon>
        <taxon>Nocardioidaceae</taxon>
        <taxon>Nocardioides</taxon>
    </lineage>
</organism>
<comment type="caution">
    <text evidence="1">The sequence shown here is derived from an EMBL/GenBank/DDBJ whole genome shotgun (WGS) entry which is preliminary data.</text>
</comment>
<dbReference type="PANTHER" id="PTHR34599:SF1">
    <property type="entry name" value="PHOSPHATIDIC ACID PHOSPHATASE TYPE 2_HALOPEROXIDASE DOMAIN-CONTAINING PROTEIN"/>
    <property type="match status" value="1"/>
</dbReference>
<name>A0A930V9I5_9ACTN</name>
<dbReference type="PANTHER" id="PTHR34599">
    <property type="entry name" value="PEROXIDASE-RELATED"/>
    <property type="match status" value="1"/>
</dbReference>
<dbReference type="AlphaFoldDB" id="A0A930V9I5"/>
<evidence type="ECO:0000313" key="2">
    <source>
        <dbReference type="Proteomes" id="UP000640489"/>
    </source>
</evidence>
<dbReference type="InterPro" id="IPR006311">
    <property type="entry name" value="TAT_signal"/>
</dbReference>
<dbReference type="InterPro" id="IPR036938">
    <property type="entry name" value="PAP2/HPO_sf"/>
</dbReference>
<dbReference type="EMBL" id="JADKPN010000001">
    <property type="protein sequence ID" value="MBF4762422.1"/>
    <property type="molecule type" value="Genomic_DNA"/>
</dbReference>
<evidence type="ECO:0000313" key="1">
    <source>
        <dbReference type="EMBL" id="MBF4762422.1"/>
    </source>
</evidence>
<sequence length="414" mass="44494">MMLTRRSVTVGSAALATSAVVLGPEALAAPRRLRRTSAESGQTVLDWERIAFRTLYTDTPVTPIPVGVPILGFVSNAMHHAAQRSAHLGSSSESAAVAQAAHDVLVHYYPAFASKLDADLVTTFGVIGAGHERTKGARIGADAGRDMVESRRGDGYLDTTIHYGKTAGAGVWTPNPPNTDMLAAWLGSVRPLYVEPVPVSGPFSLGSSAWAADYEEALLYGGGGATPTQRSQTQTDTAVFFDSNSATMVGDALVRYLESHPIGILGTARLFAMIHGAMTDALINCWMLKRDVGFWRPFQAISGAYDDTNGATTPQPGWTPLRTMPNYSDYVSGHGCLTGPAVQVIRRTLGETAQLELRSVNFPNNPRTYARLTDLEFDAFHARIWGGFHFRKAMTDAYDIAHRTADAVMAAFGE</sequence>
<dbReference type="PROSITE" id="PS51318">
    <property type="entry name" value="TAT"/>
    <property type="match status" value="1"/>
</dbReference>
<gene>
    <name evidence="1" type="ORF">ISU07_04740</name>
</gene>
<proteinExistence type="predicted"/>
<protein>
    <submittedName>
        <fullName evidence="1">Vanadium-dependent haloperoxidase</fullName>
    </submittedName>
</protein>
<dbReference type="SUPFAM" id="SSF48317">
    <property type="entry name" value="Acid phosphatase/Vanadium-dependent haloperoxidase"/>
    <property type="match status" value="1"/>
</dbReference>
<dbReference type="Proteomes" id="UP000640489">
    <property type="component" value="Unassembled WGS sequence"/>
</dbReference>
<dbReference type="Gene3D" id="1.10.606.20">
    <property type="match status" value="1"/>
</dbReference>
<reference evidence="1" key="1">
    <citation type="submission" date="2020-11" db="EMBL/GenBank/DDBJ databases">
        <title>Nocardioides sp. nov., isolated from Soil of Cynanchum wilfordii Hemsley rhizosphere.</title>
        <authorList>
            <person name="Lee J.-S."/>
            <person name="Suh M.K."/>
            <person name="Kim J.-S."/>
        </authorList>
    </citation>
    <scope>NUCLEOTIDE SEQUENCE</scope>
    <source>
        <strain evidence="1">KCTC 19275</strain>
    </source>
</reference>